<evidence type="ECO:0000256" key="1">
    <source>
        <dbReference type="ARBA" id="ARBA00001970"/>
    </source>
</evidence>
<keyword evidence="6 13" id="KW-0812">Transmembrane</keyword>
<dbReference type="InterPro" id="IPR016174">
    <property type="entry name" value="Di-haem_cyt_TM"/>
</dbReference>
<evidence type="ECO:0000256" key="8">
    <source>
        <dbReference type="ARBA" id="ARBA00022982"/>
    </source>
</evidence>
<comment type="caution">
    <text evidence="15">The sequence shown here is derived from an EMBL/GenBank/DDBJ whole genome shotgun (WGS) entry which is preliminary data.</text>
</comment>
<dbReference type="PANTHER" id="PTHR30529">
    <property type="entry name" value="CYTOCHROME B561"/>
    <property type="match status" value="1"/>
</dbReference>
<feature type="transmembrane region" description="Helical" evidence="13">
    <location>
        <begin position="95"/>
        <end position="118"/>
    </location>
</feature>
<dbReference type="Gene3D" id="1.20.950.20">
    <property type="entry name" value="Transmembrane di-heme cytochromes, Chain C"/>
    <property type="match status" value="1"/>
</dbReference>
<feature type="transmembrane region" description="Helical" evidence="13">
    <location>
        <begin position="54"/>
        <end position="75"/>
    </location>
</feature>
<dbReference type="SUPFAM" id="SSF81342">
    <property type="entry name" value="Transmembrane di-heme cytochromes"/>
    <property type="match status" value="1"/>
</dbReference>
<evidence type="ECO:0000259" key="14">
    <source>
        <dbReference type="Pfam" id="PF01292"/>
    </source>
</evidence>
<dbReference type="Proteomes" id="UP000554286">
    <property type="component" value="Unassembled WGS sequence"/>
</dbReference>
<feature type="domain" description="Cytochrome b561 bacterial/Ni-hydrogenase" evidence="14">
    <location>
        <begin position="15"/>
        <end position="175"/>
    </location>
</feature>
<sequence length="193" mass="20365">MTGTGTSTGASTGTHHGVVTVTLHWSIAVLTVVTMVSGYTIESQGLADSGEFRVHTITGMLVGGLSLVRIAWWLSADTAPFLAATPEGWRGMSATIAHLVLAVVPLALAVSGVGLLLLMTTASPLGVLPGVEHVPARLFHVVCAWLLTGVIVIHGLDVLHHHLVLRDGLLQRMWFRARLGRPGDGRGPDRPAR</sequence>
<dbReference type="InterPro" id="IPR011577">
    <property type="entry name" value="Cyt_b561_bac/Ni-Hgenase"/>
</dbReference>
<dbReference type="EMBL" id="JACIGK010000003">
    <property type="protein sequence ID" value="MBB4265073.1"/>
    <property type="molecule type" value="Genomic_DNA"/>
</dbReference>
<feature type="transmembrane region" description="Helical" evidence="13">
    <location>
        <begin position="23"/>
        <end position="42"/>
    </location>
</feature>
<proteinExistence type="inferred from homology"/>
<evidence type="ECO:0000256" key="3">
    <source>
        <dbReference type="ARBA" id="ARBA00022448"/>
    </source>
</evidence>
<evidence type="ECO:0000256" key="13">
    <source>
        <dbReference type="SAM" id="Phobius"/>
    </source>
</evidence>
<accession>A0A7W6RAR0</accession>
<dbReference type="Pfam" id="PF01292">
    <property type="entry name" value="Ni_hydr_CYTB"/>
    <property type="match status" value="1"/>
</dbReference>
<keyword evidence="9 13" id="KW-1133">Transmembrane helix</keyword>
<gene>
    <name evidence="15" type="ORF">GGD89_000684</name>
</gene>
<evidence type="ECO:0000256" key="5">
    <source>
        <dbReference type="ARBA" id="ARBA00022617"/>
    </source>
</evidence>
<evidence type="ECO:0000256" key="10">
    <source>
        <dbReference type="ARBA" id="ARBA00023004"/>
    </source>
</evidence>
<evidence type="ECO:0000256" key="12">
    <source>
        <dbReference type="ARBA" id="ARBA00037975"/>
    </source>
</evidence>
<dbReference type="GO" id="GO:0022904">
    <property type="term" value="P:respiratory electron transport chain"/>
    <property type="evidence" value="ECO:0007669"/>
    <property type="project" value="InterPro"/>
</dbReference>
<keyword evidence="4" id="KW-1003">Cell membrane</keyword>
<evidence type="ECO:0000256" key="11">
    <source>
        <dbReference type="ARBA" id="ARBA00023136"/>
    </source>
</evidence>
<dbReference type="AlphaFoldDB" id="A0A7W6RAR0"/>
<keyword evidence="8" id="KW-0249">Electron transport</keyword>
<comment type="similarity">
    <text evidence="12">Belongs to the cytochrome b561 family.</text>
</comment>
<name>A0A7W6RAR0_9PROT</name>
<evidence type="ECO:0000256" key="7">
    <source>
        <dbReference type="ARBA" id="ARBA00022723"/>
    </source>
</evidence>
<keyword evidence="11 13" id="KW-0472">Membrane</keyword>
<dbReference type="GO" id="GO:0046872">
    <property type="term" value="F:metal ion binding"/>
    <property type="evidence" value="ECO:0007669"/>
    <property type="project" value="UniProtKB-KW"/>
</dbReference>
<keyword evidence="3" id="KW-0813">Transport</keyword>
<evidence type="ECO:0000313" key="16">
    <source>
        <dbReference type="Proteomes" id="UP000554286"/>
    </source>
</evidence>
<evidence type="ECO:0000313" key="15">
    <source>
        <dbReference type="EMBL" id="MBB4265073.1"/>
    </source>
</evidence>
<evidence type="ECO:0000256" key="2">
    <source>
        <dbReference type="ARBA" id="ARBA00004651"/>
    </source>
</evidence>
<keyword evidence="5" id="KW-0349">Heme</keyword>
<keyword evidence="16" id="KW-1185">Reference proteome</keyword>
<comment type="subcellular location">
    <subcellularLocation>
        <location evidence="2">Cell membrane</location>
        <topology evidence="2">Multi-pass membrane protein</topology>
    </subcellularLocation>
</comment>
<dbReference type="GO" id="GO:0005886">
    <property type="term" value="C:plasma membrane"/>
    <property type="evidence" value="ECO:0007669"/>
    <property type="project" value="UniProtKB-SubCell"/>
</dbReference>
<comment type="cofactor">
    <cofactor evidence="1">
        <name>heme b</name>
        <dbReference type="ChEBI" id="CHEBI:60344"/>
    </cofactor>
</comment>
<reference evidence="15 16" key="1">
    <citation type="submission" date="2020-08" db="EMBL/GenBank/DDBJ databases">
        <title>Genome sequencing of Purple Non-Sulfur Bacteria from various extreme environments.</title>
        <authorList>
            <person name="Mayer M."/>
        </authorList>
    </citation>
    <scope>NUCLEOTIDE SEQUENCE [LARGE SCALE GENOMIC DNA]</scope>
    <source>
        <strain evidence="15 16">JA131</strain>
    </source>
</reference>
<evidence type="ECO:0000256" key="4">
    <source>
        <dbReference type="ARBA" id="ARBA00022475"/>
    </source>
</evidence>
<dbReference type="InterPro" id="IPR052168">
    <property type="entry name" value="Cytochrome_b561_oxidase"/>
</dbReference>
<dbReference type="RefSeq" id="WP_221238300.1">
    <property type="nucleotide sequence ID" value="NZ_JACIGK010000003.1"/>
</dbReference>
<keyword evidence="7" id="KW-0479">Metal-binding</keyword>
<organism evidence="15 16">
    <name type="scientific">Roseospira visakhapatnamensis</name>
    <dbReference type="NCBI Taxonomy" id="390880"/>
    <lineage>
        <taxon>Bacteria</taxon>
        <taxon>Pseudomonadati</taxon>
        <taxon>Pseudomonadota</taxon>
        <taxon>Alphaproteobacteria</taxon>
        <taxon>Rhodospirillales</taxon>
        <taxon>Rhodospirillaceae</taxon>
        <taxon>Roseospira</taxon>
    </lineage>
</organism>
<evidence type="ECO:0000256" key="9">
    <source>
        <dbReference type="ARBA" id="ARBA00022989"/>
    </source>
</evidence>
<dbReference type="GO" id="GO:0020037">
    <property type="term" value="F:heme binding"/>
    <property type="evidence" value="ECO:0007669"/>
    <property type="project" value="TreeGrafter"/>
</dbReference>
<keyword evidence="10" id="KW-0408">Iron</keyword>
<protein>
    <submittedName>
        <fullName evidence="15">Cytochrome b561</fullName>
    </submittedName>
</protein>
<feature type="transmembrane region" description="Helical" evidence="13">
    <location>
        <begin position="138"/>
        <end position="156"/>
    </location>
</feature>
<dbReference type="GO" id="GO:0009055">
    <property type="term" value="F:electron transfer activity"/>
    <property type="evidence" value="ECO:0007669"/>
    <property type="project" value="InterPro"/>
</dbReference>
<evidence type="ECO:0000256" key="6">
    <source>
        <dbReference type="ARBA" id="ARBA00022692"/>
    </source>
</evidence>
<dbReference type="PANTHER" id="PTHR30529:SF7">
    <property type="entry name" value="CYTOCHROME B561 BACTERIAL_NI-HYDROGENASE DOMAIN-CONTAINING PROTEIN"/>
    <property type="match status" value="1"/>
</dbReference>